<dbReference type="FunFam" id="3.30.830.10:FF:000039">
    <property type="entry name" value="Ubiquinol-cytochrome c reductase core subunit 2"/>
    <property type="match status" value="1"/>
</dbReference>
<dbReference type="EnsemblMetazoa" id="BGLB034218-RA">
    <property type="protein sequence ID" value="BGLB034218-PA"/>
    <property type="gene ID" value="BGLB034218"/>
</dbReference>
<dbReference type="RefSeq" id="XP_013068515.2">
    <property type="nucleotide sequence ID" value="XM_013213061.2"/>
</dbReference>
<evidence type="ECO:0000256" key="1">
    <source>
        <dbReference type="ARBA" id="ARBA00004173"/>
    </source>
</evidence>
<evidence type="ECO:0000256" key="2">
    <source>
        <dbReference type="ARBA" id="ARBA00022946"/>
    </source>
</evidence>
<evidence type="ECO:0000313" key="6">
    <source>
        <dbReference type="EnsemblMetazoa" id="BGLB034218-PA"/>
    </source>
</evidence>
<dbReference type="GO" id="GO:0005739">
    <property type="term" value="C:mitochondrion"/>
    <property type="evidence" value="ECO:0007669"/>
    <property type="project" value="UniProtKB-SubCell"/>
</dbReference>
<dbReference type="InterPro" id="IPR007863">
    <property type="entry name" value="Peptidase_M16_C"/>
</dbReference>
<gene>
    <name evidence="6" type="primary">106056354</name>
</gene>
<dbReference type="GO" id="GO:0016020">
    <property type="term" value="C:membrane"/>
    <property type="evidence" value="ECO:0007669"/>
    <property type="project" value="UniProtKB-ARBA"/>
</dbReference>
<dbReference type="GO" id="GO:0046872">
    <property type="term" value="F:metal ion binding"/>
    <property type="evidence" value="ECO:0007669"/>
    <property type="project" value="InterPro"/>
</dbReference>
<proteinExistence type="predicted"/>
<dbReference type="InterPro" id="IPR011765">
    <property type="entry name" value="Pept_M16_N"/>
</dbReference>
<keyword evidence="3" id="KW-0496">Mitochondrion</keyword>
<dbReference type="FunFam" id="3.30.830.10:FF:000021">
    <property type="entry name" value="Cytochrome b-c1 complex subunit 2"/>
    <property type="match status" value="1"/>
</dbReference>
<evidence type="ECO:0000256" key="3">
    <source>
        <dbReference type="ARBA" id="ARBA00023128"/>
    </source>
</evidence>
<organism evidence="6 7">
    <name type="scientific">Biomphalaria glabrata</name>
    <name type="common">Bloodfluke planorb</name>
    <name type="synonym">Freshwater snail</name>
    <dbReference type="NCBI Taxonomy" id="6526"/>
    <lineage>
        <taxon>Eukaryota</taxon>
        <taxon>Metazoa</taxon>
        <taxon>Spiralia</taxon>
        <taxon>Lophotrochozoa</taxon>
        <taxon>Mollusca</taxon>
        <taxon>Gastropoda</taxon>
        <taxon>Heterobranchia</taxon>
        <taxon>Euthyneura</taxon>
        <taxon>Panpulmonata</taxon>
        <taxon>Hygrophila</taxon>
        <taxon>Lymnaeoidea</taxon>
        <taxon>Planorbidae</taxon>
        <taxon>Biomphalaria</taxon>
    </lineage>
</organism>
<dbReference type="Pfam" id="PF05193">
    <property type="entry name" value="Peptidase_M16_C"/>
    <property type="match status" value="1"/>
</dbReference>
<accession>A0A2C9LRM2</accession>
<dbReference type="STRING" id="6526.A0A2C9LRM2"/>
<dbReference type="PANTHER" id="PTHR11851:SF226">
    <property type="entry name" value="CYTOCHROME B-C1 COMPLEX SUBUNIT 2, MITOCHONDRIAL"/>
    <property type="match status" value="1"/>
</dbReference>
<dbReference type="Proteomes" id="UP000076420">
    <property type="component" value="Unassembled WGS sequence"/>
</dbReference>
<evidence type="ECO:0000259" key="5">
    <source>
        <dbReference type="Pfam" id="PF05193"/>
    </source>
</evidence>
<comment type="subcellular location">
    <subcellularLocation>
        <location evidence="1">Mitochondrion</location>
    </subcellularLocation>
</comment>
<reference evidence="6" key="1">
    <citation type="submission" date="2020-05" db="UniProtKB">
        <authorList>
            <consortium name="EnsemblMetazoa"/>
        </authorList>
    </citation>
    <scope>IDENTIFICATION</scope>
    <source>
        <strain evidence="6">BB02</strain>
    </source>
</reference>
<dbReference type="PANTHER" id="PTHR11851">
    <property type="entry name" value="METALLOPROTEASE"/>
    <property type="match status" value="1"/>
</dbReference>
<protein>
    <submittedName>
        <fullName evidence="6">Uncharacterized protein</fullName>
    </submittedName>
</protein>
<evidence type="ECO:0000259" key="4">
    <source>
        <dbReference type="Pfam" id="PF00675"/>
    </source>
</evidence>
<keyword evidence="2" id="KW-0809">Transit peptide</keyword>
<dbReference type="Gene3D" id="3.30.830.10">
    <property type="entry name" value="Metalloenzyme, LuxS/M16 peptidase-like"/>
    <property type="match status" value="2"/>
</dbReference>
<dbReference type="KEGG" id="bgt:106056354"/>
<name>A0A2C9LRM2_BIOGL</name>
<evidence type="ECO:0000313" key="7">
    <source>
        <dbReference type="Proteomes" id="UP000076420"/>
    </source>
</evidence>
<dbReference type="OrthoDB" id="6369905at2759"/>
<dbReference type="AlphaFoldDB" id="A0A2C9LRM2"/>
<dbReference type="SUPFAM" id="SSF63411">
    <property type="entry name" value="LuxS/MPP-like metallohydrolase"/>
    <property type="match status" value="2"/>
</dbReference>
<sequence length="455" mass="48583">MATGLARPLARSLKGRMFGTAAAAKPKNADEREPLGFVKKLENGLVVGTIESKSPIARIAVVANAGSRFETGQNLGVSHVLRHLPKLRTENLSSLGIIRRSLQLGSDITSQGNREYIYYKSAVTRNVVAPIVEILQELTTKSKIVDWEFEDLINDPNGLKLDLALLKTQPQIRAVEALHAAAFRNTLGNSLYSPEFQLGKFTSEQVAHYLKTYFSAGRLALIGVGVDQQVLEDLGRTFEPYKAAGAPSQQAVYAGGEIRENSGGDLAYVAVAFSGPSQVSSDLLPAEVLKHVLGAGPYIKYSLGTTSALGKAAAKATDGPFAVSGFTANYFDAGLFGFTAVAPSQSIDKVLRAAAKEVKSLLTSGVSDAQVNAAKNRLKAEICMNFENPENILSWLGEQSLHSNSIITPHEVYKMVDNISTADVNKVAKAIAGSKPSIGVTGNTSNVPYLDKLFS</sequence>
<feature type="domain" description="Peptidase M16 C-terminal" evidence="5">
    <location>
        <begin position="200"/>
        <end position="378"/>
    </location>
</feature>
<feature type="domain" description="Peptidase M16 N-terminal" evidence="4">
    <location>
        <begin position="51"/>
        <end position="195"/>
    </location>
</feature>
<dbReference type="InterPro" id="IPR050361">
    <property type="entry name" value="MPP/UQCRC_Complex"/>
</dbReference>
<dbReference type="InterPro" id="IPR011249">
    <property type="entry name" value="Metalloenz_LuxS/M16"/>
</dbReference>
<dbReference type="Pfam" id="PF00675">
    <property type="entry name" value="Peptidase_M16"/>
    <property type="match status" value="1"/>
</dbReference>
<dbReference type="VEuPathDB" id="VectorBase:BGLAX_045059"/>
<dbReference type="VEuPathDB" id="VectorBase:BGLB034218"/>